<keyword evidence="3" id="KW-1185">Reference proteome</keyword>
<feature type="transmembrane region" description="Helical" evidence="1">
    <location>
        <begin position="123"/>
        <end position="140"/>
    </location>
</feature>
<sequence length="166" mass="18549">MENISLSYGFYIPAVLAFLYLHRTSDNIGYVDSVILFIATSLTLYTAEFIDNSVKLIPFYAFALFFYLIKRSGGQSRAMPAGVILTLCFISLIIPDVCGTIHFGKGKPGVLGGDGITDALFKPVFFAVFYFLLCAIIGWLDKKGPSHIFALLQYHWNIKKVVEEQE</sequence>
<dbReference type="RefSeq" id="WP_382233020.1">
    <property type="nucleotide sequence ID" value="NZ_JBHTCC010000001.1"/>
</dbReference>
<evidence type="ECO:0000256" key="1">
    <source>
        <dbReference type="SAM" id="Phobius"/>
    </source>
</evidence>
<dbReference type="EMBL" id="JBHTCC010000001">
    <property type="protein sequence ID" value="MFC7297897.1"/>
    <property type="molecule type" value="Genomic_DNA"/>
</dbReference>
<comment type="caution">
    <text evidence="2">The sequence shown here is derived from an EMBL/GenBank/DDBJ whole genome shotgun (WGS) entry which is preliminary data.</text>
</comment>
<protein>
    <submittedName>
        <fullName evidence="2">Uncharacterized protein</fullName>
    </submittedName>
</protein>
<gene>
    <name evidence="2" type="ORF">ACFQO0_05575</name>
</gene>
<organism evidence="2 3">
    <name type="scientific">Herminiimonas aquatilis</name>
    <dbReference type="NCBI Taxonomy" id="345342"/>
    <lineage>
        <taxon>Bacteria</taxon>
        <taxon>Pseudomonadati</taxon>
        <taxon>Pseudomonadota</taxon>
        <taxon>Betaproteobacteria</taxon>
        <taxon>Burkholderiales</taxon>
        <taxon>Oxalobacteraceae</taxon>
        <taxon>Herminiimonas</taxon>
    </lineage>
</organism>
<reference evidence="3" key="1">
    <citation type="journal article" date="2019" name="Int. J. Syst. Evol. Microbiol.">
        <title>The Global Catalogue of Microorganisms (GCM) 10K type strain sequencing project: providing services to taxonomists for standard genome sequencing and annotation.</title>
        <authorList>
            <consortium name="The Broad Institute Genomics Platform"/>
            <consortium name="The Broad Institute Genome Sequencing Center for Infectious Disease"/>
            <person name="Wu L."/>
            <person name="Ma J."/>
        </authorList>
    </citation>
    <scope>NUCLEOTIDE SEQUENCE [LARGE SCALE GENOMIC DNA]</scope>
    <source>
        <strain evidence="3">CCUG 36956</strain>
    </source>
</reference>
<name>A0ABW2J3V3_9BURK</name>
<keyword evidence="1" id="KW-0472">Membrane</keyword>
<evidence type="ECO:0000313" key="2">
    <source>
        <dbReference type="EMBL" id="MFC7297897.1"/>
    </source>
</evidence>
<dbReference type="Proteomes" id="UP001596379">
    <property type="component" value="Unassembled WGS sequence"/>
</dbReference>
<keyword evidence="1" id="KW-1133">Transmembrane helix</keyword>
<accession>A0ABW2J3V3</accession>
<feature type="transmembrane region" description="Helical" evidence="1">
    <location>
        <begin position="6"/>
        <end position="22"/>
    </location>
</feature>
<feature type="transmembrane region" description="Helical" evidence="1">
    <location>
        <begin position="81"/>
        <end position="103"/>
    </location>
</feature>
<evidence type="ECO:0000313" key="3">
    <source>
        <dbReference type="Proteomes" id="UP001596379"/>
    </source>
</evidence>
<proteinExistence type="predicted"/>
<feature type="transmembrane region" description="Helical" evidence="1">
    <location>
        <begin position="53"/>
        <end position="69"/>
    </location>
</feature>
<keyword evidence="1" id="KW-0812">Transmembrane</keyword>
<feature type="transmembrane region" description="Helical" evidence="1">
    <location>
        <begin position="29"/>
        <end position="47"/>
    </location>
</feature>